<evidence type="ECO:0000313" key="2">
    <source>
        <dbReference type="Proteomes" id="UP000607653"/>
    </source>
</evidence>
<gene>
    <name evidence="1" type="ORF">HUJ06_013904</name>
</gene>
<reference evidence="1 2" key="1">
    <citation type="journal article" date="2020" name="Mol. Biol. Evol.">
        <title>Distinct Expression and Methylation Patterns for Genes with Different Fates following a Single Whole-Genome Duplication in Flowering Plants.</title>
        <authorList>
            <person name="Shi T."/>
            <person name="Rahmani R.S."/>
            <person name="Gugger P.F."/>
            <person name="Wang M."/>
            <person name="Li H."/>
            <person name="Zhang Y."/>
            <person name="Li Z."/>
            <person name="Wang Q."/>
            <person name="Van de Peer Y."/>
            <person name="Marchal K."/>
            <person name="Chen J."/>
        </authorList>
    </citation>
    <scope>NUCLEOTIDE SEQUENCE [LARGE SCALE GENOMIC DNA]</scope>
    <source>
        <tissue evidence="1">Leaf</tissue>
    </source>
</reference>
<accession>A0A822Z7C9</accession>
<keyword evidence="2" id="KW-1185">Reference proteome</keyword>
<dbReference type="Proteomes" id="UP000607653">
    <property type="component" value="Unassembled WGS sequence"/>
</dbReference>
<name>A0A822Z7C9_NELNU</name>
<protein>
    <submittedName>
        <fullName evidence="1">Uncharacterized protein</fullName>
    </submittedName>
</protein>
<sequence length="83" mass="9921">MCTITMHYGPIGIDENINNLTQKPTISPPPCLCYLRRQTHKYFHIHEKEYTIMKKTYMRMKKEKVSTDRGENWATAKFGFFFL</sequence>
<proteinExistence type="predicted"/>
<comment type="caution">
    <text evidence="1">The sequence shown here is derived from an EMBL/GenBank/DDBJ whole genome shotgun (WGS) entry which is preliminary data.</text>
</comment>
<organism evidence="1 2">
    <name type="scientific">Nelumbo nucifera</name>
    <name type="common">Sacred lotus</name>
    <dbReference type="NCBI Taxonomy" id="4432"/>
    <lineage>
        <taxon>Eukaryota</taxon>
        <taxon>Viridiplantae</taxon>
        <taxon>Streptophyta</taxon>
        <taxon>Embryophyta</taxon>
        <taxon>Tracheophyta</taxon>
        <taxon>Spermatophyta</taxon>
        <taxon>Magnoliopsida</taxon>
        <taxon>Proteales</taxon>
        <taxon>Nelumbonaceae</taxon>
        <taxon>Nelumbo</taxon>
    </lineage>
</organism>
<dbReference type="AlphaFoldDB" id="A0A822Z7C9"/>
<evidence type="ECO:0000313" key="1">
    <source>
        <dbReference type="EMBL" id="DAD39581.1"/>
    </source>
</evidence>
<dbReference type="EMBL" id="DUZY01000005">
    <property type="protein sequence ID" value="DAD39581.1"/>
    <property type="molecule type" value="Genomic_DNA"/>
</dbReference>